<name>A0A376GH07_9FLAO</name>
<dbReference type="InterPro" id="IPR013325">
    <property type="entry name" value="RNA_pol_sigma_r2"/>
</dbReference>
<reference evidence="5 6" key="1">
    <citation type="submission" date="2018-06" db="EMBL/GenBank/DDBJ databases">
        <authorList>
            <consortium name="Pathogen Informatics"/>
            <person name="Doyle S."/>
        </authorList>
    </citation>
    <scope>NUCLEOTIDE SEQUENCE [LARGE SCALE GENOMIC DNA]</scope>
    <source>
        <strain evidence="5 6">NCTC13456</strain>
    </source>
</reference>
<accession>A0A376GH07</accession>
<dbReference type="Gene3D" id="1.10.1740.10">
    <property type="match status" value="1"/>
</dbReference>
<protein>
    <submittedName>
        <fullName evidence="5">RNA polymerase sigma factor</fullName>
    </submittedName>
</protein>
<dbReference type="RefSeq" id="WP_115001773.1">
    <property type="nucleotide sequence ID" value="NZ_UFXS01000001.1"/>
</dbReference>
<dbReference type="InterPro" id="IPR013324">
    <property type="entry name" value="RNA_pol_sigma_r3/r4-like"/>
</dbReference>
<dbReference type="Proteomes" id="UP000254737">
    <property type="component" value="Unassembled WGS sequence"/>
</dbReference>
<keyword evidence="4" id="KW-0804">Transcription</keyword>
<evidence type="ECO:0000313" key="6">
    <source>
        <dbReference type="Proteomes" id="UP000254737"/>
    </source>
</evidence>
<evidence type="ECO:0000256" key="4">
    <source>
        <dbReference type="ARBA" id="ARBA00023163"/>
    </source>
</evidence>
<dbReference type="GO" id="GO:0006352">
    <property type="term" value="P:DNA-templated transcription initiation"/>
    <property type="evidence" value="ECO:0007669"/>
    <property type="project" value="InterPro"/>
</dbReference>
<proteinExistence type="inferred from homology"/>
<evidence type="ECO:0000256" key="2">
    <source>
        <dbReference type="ARBA" id="ARBA00023015"/>
    </source>
</evidence>
<dbReference type="InterPro" id="IPR039425">
    <property type="entry name" value="RNA_pol_sigma-70-like"/>
</dbReference>
<keyword evidence="3" id="KW-0731">Sigma factor</keyword>
<gene>
    <name evidence="5" type="ORF">NCTC13456_03331</name>
</gene>
<evidence type="ECO:0000313" key="5">
    <source>
        <dbReference type="EMBL" id="STD59664.1"/>
    </source>
</evidence>
<sequence length="260" mass="30984">MLEKEFELLKKGNSTALERIYVRYNKRIFWFGKQIIEDEFVVECLVQDAFLKLWEYREKIESLDHIFFFLRFVMKYSCYLHYRKPENKFFATVNSLESYENYQSYLAGYDPADVIENLNEQETQQHYFDEIIKVLPLLSTERKHLIELCLKHGFKYKAIAKAMGRGITETSNEIKHAIADLKKILSHHDKLIIKTKTVSTEEKQDKISETQSLILKLRCKHKQSFANIAEELELSQKEVHNEFVIAYKFTQQNKVQSLNY</sequence>
<evidence type="ECO:0000256" key="1">
    <source>
        <dbReference type="ARBA" id="ARBA00010641"/>
    </source>
</evidence>
<dbReference type="PANTHER" id="PTHR43133">
    <property type="entry name" value="RNA POLYMERASE ECF-TYPE SIGMA FACTO"/>
    <property type="match status" value="1"/>
</dbReference>
<evidence type="ECO:0000256" key="3">
    <source>
        <dbReference type="ARBA" id="ARBA00023082"/>
    </source>
</evidence>
<organism evidence="5 6">
    <name type="scientific">Empedobacter falsenii</name>
    <dbReference type="NCBI Taxonomy" id="343874"/>
    <lineage>
        <taxon>Bacteria</taxon>
        <taxon>Pseudomonadati</taxon>
        <taxon>Bacteroidota</taxon>
        <taxon>Flavobacteriia</taxon>
        <taxon>Flavobacteriales</taxon>
        <taxon>Weeksellaceae</taxon>
        <taxon>Empedobacter</taxon>
    </lineage>
</organism>
<dbReference type="SUPFAM" id="SSF88946">
    <property type="entry name" value="Sigma2 domain of RNA polymerase sigma factors"/>
    <property type="match status" value="1"/>
</dbReference>
<dbReference type="PANTHER" id="PTHR43133:SF46">
    <property type="entry name" value="RNA POLYMERASE SIGMA-70 FACTOR ECF SUBFAMILY"/>
    <property type="match status" value="1"/>
</dbReference>
<comment type="similarity">
    <text evidence="1">Belongs to the sigma-70 factor family. ECF subfamily.</text>
</comment>
<dbReference type="SUPFAM" id="SSF88659">
    <property type="entry name" value="Sigma3 and sigma4 domains of RNA polymerase sigma factors"/>
    <property type="match status" value="1"/>
</dbReference>
<keyword evidence="2" id="KW-0805">Transcription regulation</keyword>
<dbReference type="AlphaFoldDB" id="A0A376GH07"/>
<dbReference type="EMBL" id="UFXS01000001">
    <property type="protein sequence ID" value="STD59664.1"/>
    <property type="molecule type" value="Genomic_DNA"/>
</dbReference>
<dbReference type="GO" id="GO:0016987">
    <property type="term" value="F:sigma factor activity"/>
    <property type="evidence" value="ECO:0007669"/>
    <property type="project" value="UniProtKB-KW"/>
</dbReference>